<dbReference type="AlphaFoldDB" id="A0A346NHV3"/>
<protein>
    <submittedName>
        <fullName evidence="6">MFS transporter</fullName>
    </submittedName>
</protein>
<dbReference type="GO" id="GO:0022857">
    <property type="term" value="F:transmembrane transporter activity"/>
    <property type="evidence" value="ECO:0007669"/>
    <property type="project" value="InterPro"/>
</dbReference>
<dbReference type="Pfam" id="PF07690">
    <property type="entry name" value="MFS_1"/>
    <property type="match status" value="2"/>
</dbReference>
<keyword evidence="3 4" id="KW-0472">Membrane</keyword>
<evidence type="ECO:0000313" key="6">
    <source>
        <dbReference type="EMBL" id="AXR05110.1"/>
    </source>
</evidence>
<dbReference type="Proteomes" id="UP000262073">
    <property type="component" value="Chromosome"/>
</dbReference>
<proteinExistence type="predicted"/>
<keyword evidence="7" id="KW-1185">Reference proteome</keyword>
<evidence type="ECO:0000259" key="5">
    <source>
        <dbReference type="PROSITE" id="PS50850"/>
    </source>
</evidence>
<feature type="domain" description="Major facilitator superfamily (MFS) profile" evidence="5">
    <location>
        <begin position="2"/>
        <end position="393"/>
    </location>
</feature>
<feature type="transmembrane region" description="Helical" evidence="4">
    <location>
        <begin position="369"/>
        <end position="389"/>
    </location>
</feature>
<reference evidence="6 7" key="1">
    <citation type="submission" date="2018-08" db="EMBL/GenBank/DDBJ databases">
        <title>Salinimonas sediminis sp. nov., a piezophilic bacterium isolated from a deep-sea sediment sample from the New Britain Trench.</title>
        <authorList>
            <person name="Cao J."/>
        </authorList>
    </citation>
    <scope>NUCLEOTIDE SEQUENCE [LARGE SCALE GENOMIC DNA]</scope>
    <source>
        <strain evidence="6 7">N102</strain>
    </source>
</reference>
<dbReference type="Gene3D" id="1.20.1250.20">
    <property type="entry name" value="MFS general substrate transporter like domains"/>
    <property type="match status" value="1"/>
</dbReference>
<feature type="transmembrane region" description="Helical" evidence="4">
    <location>
        <begin position="340"/>
        <end position="363"/>
    </location>
</feature>
<feature type="transmembrane region" description="Helical" evidence="4">
    <location>
        <begin position="169"/>
        <end position="187"/>
    </location>
</feature>
<dbReference type="InterPro" id="IPR036259">
    <property type="entry name" value="MFS_trans_sf"/>
</dbReference>
<evidence type="ECO:0000313" key="7">
    <source>
        <dbReference type="Proteomes" id="UP000262073"/>
    </source>
</evidence>
<sequence length="399" mass="42387">MTYPILFCALLATAIDQSVFLTTVPSLGRLAGLSEMQVAVMMSASAGVFAIAANIWSRYTQRFGYKRLLLTGLTGYTVGTVIFATIWWIALRQWISVEALFAGLLLSRCLQSTIMSATPPSAVGYVVAISTSDERAAAISKVTSGNNLGQILGPVLAGLLVSAGLLAPYYFVILFTLAAIILVYCKLPDIGAGDRARPRASANVLMQPVKASTALLITCCICLFACMAIMQQSLAFFLMDSQQLTAVAAARASGLAMMMTAVFSLLIQFTLVQRRWLAQTTLIYLALPVTALAYTLLYLQQSTATLMVGMALLGVGLGAAYPSLAAVATTRCHPDRQSAVTGLLTAAPAMGYITGPPLSAALYNLEHRLPFLLAALLMAASTLAIWWRLPTATNTQSST</sequence>
<accession>A0A346NHV3</accession>
<gene>
    <name evidence="6" type="ORF">D0Y50_01230</name>
</gene>
<dbReference type="InterPro" id="IPR020846">
    <property type="entry name" value="MFS_dom"/>
</dbReference>
<evidence type="ECO:0000256" key="1">
    <source>
        <dbReference type="ARBA" id="ARBA00022692"/>
    </source>
</evidence>
<dbReference type="PROSITE" id="PS50850">
    <property type="entry name" value="MFS"/>
    <property type="match status" value="1"/>
</dbReference>
<feature type="transmembrane region" description="Helical" evidence="4">
    <location>
        <begin position="281"/>
        <end position="300"/>
    </location>
</feature>
<evidence type="ECO:0000256" key="4">
    <source>
        <dbReference type="SAM" id="Phobius"/>
    </source>
</evidence>
<feature type="transmembrane region" description="Helical" evidence="4">
    <location>
        <begin position="306"/>
        <end position="328"/>
    </location>
</feature>
<dbReference type="EMBL" id="CP031769">
    <property type="protein sequence ID" value="AXR05110.1"/>
    <property type="molecule type" value="Genomic_DNA"/>
</dbReference>
<name>A0A346NHV3_9ALTE</name>
<keyword evidence="2 4" id="KW-1133">Transmembrane helix</keyword>
<dbReference type="InterPro" id="IPR011701">
    <property type="entry name" value="MFS"/>
</dbReference>
<keyword evidence="1 4" id="KW-0812">Transmembrane</keyword>
<evidence type="ECO:0000256" key="3">
    <source>
        <dbReference type="ARBA" id="ARBA00023136"/>
    </source>
</evidence>
<dbReference type="SUPFAM" id="SSF103473">
    <property type="entry name" value="MFS general substrate transporter"/>
    <property type="match status" value="1"/>
</dbReference>
<dbReference type="KEGG" id="salm:D0Y50_01230"/>
<organism evidence="6 7">
    <name type="scientific">Salinimonas sediminis</name>
    <dbReference type="NCBI Taxonomy" id="2303538"/>
    <lineage>
        <taxon>Bacteria</taxon>
        <taxon>Pseudomonadati</taxon>
        <taxon>Pseudomonadota</taxon>
        <taxon>Gammaproteobacteria</taxon>
        <taxon>Alteromonadales</taxon>
        <taxon>Alteromonadaceae</taxon>
        <taxon>Alteromonas/Salinimonas group</taxon>
        <taxon>Salinimonas</taxon>
    </lineage>
</organism>
<evidence type="ECO:0000256" key="2">
    <source>
        <dbReference type="ARBA" id="ARBA00022989"/>
    </source>
</evidence>
<feature type="transmembrane region" description="Helical" evidence="4">
    <location>
        <begin position="68"/>
        <end position="90"/>
    </location>
</feature>
<dbReference type="PANTHER" id="PTHR23546:SF1">
    <property type="entry name" value="MEMBRANE PROTEIN"/>
    <property type="match status" value="1"/>
</dbReference>
<dbReference type="PANTHER" id="PTHR23546">
    <property type="entry name" value="TRANSPORT PROTEIN"/>
    <property type="match status" value="1"/>
</dbReference>
<feature type="transmembrane region" description="Helical" evidence="4">
    <location>
        <begin position="37"/>
        <end position="56"/>
    </location>
</feature>
<feature type="transmembrane region" description="Helical" evidence="4">
    <location>
        <begin position="208"/>
        <end position="230"/>
    </location>
</feature>
<feature type="transmembrane region" description="Helical" evidence="4">
    <location>
        <begin position="250"/>
        <end position="269"/>
    </location>
</feature>
<dbReference type="OrthoDB" id="65739at2"/>